<evidence type="ECO:0000259" key="1">
    <source>
        <dbReference type="Pfam" id="PF01636"/>
    </source>
</evidence>
<dbReference type="Pfam" id="PF01636">
    <property type="entry name" value="APH"/>
    <property type="match status" value="1"/>
</dbReference>
<dbReference type="Gene3D" id="3.30.200.20">
    <property type="entry name" value="Phosphorylase Kinase, domain 1"/>
    <property type="match status" value="1"/>
</dbReference>
<sequence>MELSIAKEIIEAYGFTADNVSLQQIGSGHINRTYLLSSLKDNKKYILQNVNAEIFKDPSAIANNIKIVADYLKTHSPEYLFPAPITTLNGDLMAHYNNEYWRLLPFVDNTLAFDTLSDTKQAYEAAKQFGKLSRLLNEFNTSALTITIPGFHDLAWRYEQFTFALNEATINLKANPKEIIETALHYHFIVDYFRSFEHSKEFPDRVMHHDTKISNVLLNASTNIGVCVIDLDTLMPGKFISDLGDMIRTYICAFSENETDLNKVKIRLPYFEATVKGYLAEMSTILTPTEKELILFSGKYIVYMQALRFLTDYLNGNIYYPITYATQNLDRAKNQFKLLSELFENEKILQGIIDECLS</sequence>
<dbReference type="SUPFAM" id="SSF56112">
    <property type="entry name" value="Protein kinase-like (PK-like)"/>
    <property type="match status" value="1"/>
</dbReference>
<protein>
    <submittedName>
        <fullName evidence="2">Aminoglycoside phosphotransferase family protein</fullName>
    </submittedName>
</protein>
<dbReference type="InterPro" id="IPR011009">
    <property type="entry name" value="Kinase-like_dom_sf"/>
</dbReference>
<dbReference type="PANTHER" id="PTHR21064:SF5">
    <property type="entry name" value="SLR1880 PROTEIN"/>
    <property type="match status" value="1"/>
</dbReference>
<organism evidence="2 3">
    <name type="scientific">Pedobacter boryungensis</name>
    <dbReference type="NCBI Taxonomy" id="869962"/>
    <lineage>
        <taxon>Bacteria</taxon>
        <taxon>Pseudomonadati</taxon>
        <taxon>Bacteroidota</taxon>
        <taxon>Sphingobacteriia</taxon>
        <taxon>Sphingobacteriales</taxon>
        <taxon>Sphingobacteriaceae</taxon>
        <taxon>Pedobacter</taxon>
    </lineage>
</organism>
<dbReference type="PANTHER" id="PTHR21064">
    <property type="entry name" value="AMINOGLYCOSIDE PHOSPHOTRANSFERASE DOMAIN-CONTAINING PROTEIN-RELATED"/>
    <property type="match status" value="1"/>
</dbReference>
<dbReference type="InterPro" id="IPR002575">
    <property type="entry name" value="Aminoglycoside_PTrfase"/>
</dbReference>
<feature type="domain" description="Aminoglycoside phosphotransferase" evidence="1">
    <location>
        <begin position="22"/>
        <end position="252"/>
    </location>
</feature>
<dbReference type="RefSeq" id="WP_173271995.1">
    <property type="nucleotide sequence ID" value="NZ_JABMKV010000002.1"/>
</dbReference>
<comment type="caution">
    <text evidence="2">The sequence shown here is derived from an EMBL/GenBank/DDBJ whole genome shotgun (WGS) entry which is preliminary data.</text>
</comment>
<evidence type="ECO:0000313" key="2">
    <source>
        <dbReference type="EMBL" id="NQX32204.1"/>
    </source>
</evidence>
<reference evidence="2 3" key="1">
    <citation type="submission" date="2020-05" db="EMBL/GenBank/DDBJ databases">
        <title>Description of Pedobacter foliorum sp. nov.</title>
        <authorList>
            <person name="Qi S."/>
            <person name="Carlier A."/>
            <person name="Cnockaert M."/>
            <person name="Vandamme P."/>
        </authorList>
    </citation>
    <scope>NUCLEOTIDE SEQUENCE [LARGE SCALE GENOMIC DNA]</scope>
    <source>
        <strain evidence="2 3">LMG 31300</strain>
    </source>
</reference>
<evidence type="ECO:0000313" key="3">
    <source>
        <dbReference type="Proteomes" id="UP000762110"/>
    </source>
</evidence>
<dbReference type="InterPro" id="IPR050249">
    <property type="entry name" value="Pseudomonas-type_ThrB"/>
</dbReference>
<keyword evidence="3" id="KW-1185">Reference proteome</keyword>
<accession>A0ABX2DDP2</accession>
<proteinExistence type="predicted"/>
<name>A0ABX2DDP2_9SPHI</name>
<dbReference type="Proteomes" id="UP000762110">
    <property type="component" value="Unassembled WGS sequence"/>
</dbReference>
<dbReference type="EMBL" id="JABMKV010000002">
    <property type="protein sequence ID" value="NQX32204.1"/>
    <property type="molecule type" value="Genomic_DNA"/>
</dbReference>
<dbReference type="Gene3D" id="3.90.1200.10">
    <property type="match status" value="1"/>
</dbReference>
<gene>
    <name evidence="2" type="ORF">HQN85_10720</name>
</gene>